<evidence type="ECO:0000259" key="1">
    <source>
        <dbReference type="PROSITE" id="PS51186"/>
    </source>
</evidence>
<dbReference type="InterPro" id="IPR000182">
    <property type="entry name" value="GNAT_dom"/>
</dbReference>
<proteinExistence type="predicted"/>
<dbReference type="AlphaFoldDB" id="A0A9X2B903"/>
<dbReference type="Proteomes" id="UP001139450">
    <property type="component" value="Unassembled WGS sequence"/>
</dbReference>
<reference evidence="2" key="1">
    <citation type="submission" date="2022-04" db="EMBL/GenBank/DDBJ databases">
        <title>Mucilaginibacter sp. RS28 isolated from freshwater.</title>
        <authorList>
            <person name="Ko S.-R."/>
        </authorList>
    </citation>
    <scope>NUCLEOTIDE SEQUENCE</scope>
    <source>
        <strain evidence="2">RS28</strain>
    </source>
</reference>
<dbReference type="EC" id="2.3.1.-" evidence="2"/>
<evidence type="ECO:0000313" key="2">
    <source>
        <dbReference type="EMBL" id="MCJ8210119.1"/>
    </source>
</evidence>
<name>A0A9X2B903_9SPHI</name>
<dbReference type="SUPFAM" id="SSF55729">
    <property type="entry name" value="Acyl-CoA N-acyltransferases (Nat)"/>
    <property type="match status" value="1"/>
</dbReference>
<feature type="domain" description="N-acetyltransferase" evidence="1">
    <location>
        <begin position="99"/>
        <end position="228"/>
    </location>
</feature>
<dbReference type="EMBL" id="JALJEJ010000004">
    <property type="protein sequence ID" value="MCJ8210119.1"/>
    <property type="molecule type" value="Genomic_DNA"/>
</dbReference>
<dbReference type="GO" id="GO:0016747">
    <property type="term" value="F:acyltransferase activity, transferring groups other than amino-acyl groups"/>
    <property type="evidence" value="ECO:0007669"/>
    <property type="project" value="InterPro"/>
</dbReference>
<keyword evidence="2" id="KW-0808">Transferase</keyword>
<dbReference type="Gene3D" id="3.40.630.30">
    <property type="match status" value="1"/>
</dbReference>
<dbReference type="InterPro" id="IPR016181">
    <property type="entry name" value="Acyl_CoA_acyltransferase"/>
</dbReference>
<comment type="caution">
    <text evidence="2">The sequence shown here is derived from an EMBL/GenBank/DDBJ whole genome shotgun (WGS) entry which is preliminary data.</text>
</comment>
<sequence>MEHVLDNPAWNALISTNSTLADGFGAIRYFDKAVSPFVGMEVNNEENFRKLYEAVPHEGPFLFMSVTETEIPSFWSAKGFVVGWQMVYEGSADLEKNFNSLTLLNELHVPQMLELTKLTNPGPFNERTINFGNYYGVLVNDTLAAMAGQRLQPFDYTEISAVCTHPDHLGNGYATQLLTHQIQLITQVGKTPFLHVRNDNQRAIDVYQRLGFTIRKPAYFYVLVKDKL</sequence>
<dbReference type="RefSeq" id="WP_245129958.1">
    <property type="nucleotide sequence ID" value="NZ_JALJEJ010000004.1"/>
</dbReference>
<accession>A0A9X2B903</accession>
<keyword evidence="2" id="KW-0012">Acyltransferase</keyword>
<evidence type="ECO:0000313" key="3">
    <source>
        <dbReference type="Proteomes" id="UP001139450"/>
    </source>
</evidence>
<organism evidence="2 3">
    <name type="scientific">Mucilaginibacter straminoryzae</name>
    <dbReference type="NCBI Taxonomy" id="2932774"/>
    <lineage>
        <taxon>Bacteria</taxon>
        <taxon>Pseudomonadati</taxon>
        <taxon>Bacteroidota</taxon>
        <taxon>Sphingobacteriia</taxon>
        <taxon>Sphingobacteriales</taxon>
        <taxon>Sphingobacteriaceae</taxon>
        <taxon>Mucilaginibacter</taxon>
    </lineage>
</organism>
<dbReference type="Pfam" id="PF08445">
    <property type="entry name" value="FR47"/>
    <property type="match status" value="1"/>
</dbReference>
<dbReference type="CDD" id="cd04301">
    <property type="entry name" value="NAT_SF"/>
    <property type="match status" value="1"/>
</dbReference>
<keyword evidence="3" id="KW-1185">Reference proteome</keyword>
<protein>
    <submittedName>
        <fullName evidence="2">GNAT family N-acetyltransferase</fullName>
        <ecNumber evidence="2">2.3.1.-</ecNumber>
    </submittedName>
</protein>
<dbReference type="InterPro" id="IPR013653">
    <property type="entry name" value="GCN5-like_dom"/>
</dbReference>
<dbReference type="PROSITE" id="PS51186">
    <property type="entry name" value="GNAT"/>
    <property type="match status" value="1"/>
</dbReference>
<gene>
    <name evidence="2" type="ORF">MUY27_10395</name>
</gene>